<dbReference type="PROSITE" id="PS50113">
    <property type="entry name" value="PAC"/>
    <property type="match status" value="2"/>
</dbReference>
<dbReference type="Gene3D" id="1.10.287.130">
    <property type="match status" value="1"/>
</dbReference>
<dbReference type="PROSITE" id="PS50109">
    <property type="entry name" value="HIS_KIN"/>
    <property type="match status" value="1"/>
</dbReference>
<dbReference type="SUPFAM" id="SSF55785">
    <property type="entry name" value="PYP-like sensor domain (PAS domain)"/>
    <property type="match status" value="2"/>
</dbReference>
<dbReference type="PROSITE" id="PS50112">
    <property type="entry name" value="PAS"/>
    <property type="match status" value="2"/>
</dbReference>
<evidence type="ECO:0000256" key="1">
    <source>
        <dbReference type="ARBA" id="ARBA00000085"/>
    </source>
</evidence>
<dbReference type="PROSITE" id="PS50110">
    <property type="entry name" value="RESPONSE_REGULATORY"/>
    <property type="match status" value="1"/>
</dbReference>
<dbReference type="SMART" id="SM00448">
    <property type="entry name" value="REC"/>
    <property type="match status" value="1"/>
</dbReference>
<sequence length="990" mass="108825">MTEQLSQKLVTRPLPANETERLAALHRYKILDTPPEAAFDRITTLAARLFDLPIVLISLVDESRAWFKSTIGFDASEVPRDATLCSFALLTNESLIVPDTRQDDRFVCNPFVQSEPGVRFYAGAPLLTPDGFNLGTLCLLDTQPHEPLSPKQQATLVDLAAMVVDELELRLAAHQIAQVNAALLEMTQGVSTVTGDAFFSALVQHLARVLGMNYAYIGLVRGDDPKMLRTVATCAHAQLVDNLEYPLQDTPCWEVIAQRKTCCYPRNVQAQFPNAPLLKPLAVESYVAVPFFNSSGTPLGLLGVMDGKPLEQTQLAASLLTIFADRVVTELERQQIEADLRETHVQLEAALLAGAIYTWRWKIPENLVIVNQAFAHLFGVDPVQAVSGLPLELFVQAMHEEDRPRVVAAIHQAIETGEEYVTEYRVHTATGEQRWLVARGRVEYGADGTPLAFPGALADITDRKQAEAAWRESENRLRLALASAELGIWDFNPITGVLQWDDQCKAAFGLSPESEVNYDVFLSGLHPEDRERTDQVVQFAFNPESNGEYDIEYRTIGLEDGVERWIAAKGRAFFNPAGIACRFIGTVLNISEKKRAEAEREHLLQREQAARATAERANRIKDEFLAVLSHELRSPLNPILGWTRLLQTGKLDATRQAEAIATIERNAKLQSQLIEDLLDIARIMQGKLTLTATPTSLAFVISAALETVQLAAEAKNIAVVLDLTSDIAPVFGDAARLQQVVWNLLTNAVKFTPNGGQVTVELKQIGQSAQIQVIDTGKGINPEFLPHVFEYFRQEDGSTTRRFGGLGLGLAIVRQIVELHGGTVSAESAGENQGATFIVQLPVMLQTASITPRSNRTPTETKAPLNNIQVLLVDDDTDTREFQAFLLEQNGAKVTAVSSGEAALEVLEQSVPDVIVSDVGMPHMDGYMLMQQLRALPPEQGGQTPAIALTAYVGELNHQQALQAGFQQHLAKPIEPDKLIKAITTLIGRK</sequence>
<dbReference type="InterPro" id="IPR004358">
    <property type="entry name" value="Sig_transdc_His_kin-like_C"/>
</dbReference>
<dbReference type="InterPro" id="IPR001789">
    <property type="entry name" value="Sig_transdc_resp-reg_receiver"/>
</dbReference>
<dbReference type="InterPro" id="IPR003594">
    <property type="entry name" value="HATPase_dom"/>
</dbReference>
<protein>
    <recommendedName>
        <fullName evidence="2">histidine kinase</fullName>
        <ecNumber evidence="2">2.7.13.3</ecNumber>
    </recommendedName>
</protein>
<dbReference type="SUPFAM" id="SSF55874">
    <property type="entry name" value="ATPase domain of HSP90 chaperone/DNA topoisomerase II/histidine kinase"/>
    <property type="match status" value="1"/>
</dbReference>
<comment type="caution">
    <text evidence="12">The sequence shown here is derived from an EMBL/GenBank/DDBJ whole genome shotgun (WGS) entry which is preliminary data.</text>
</comment>
<evidence type="ECO:0000256" key="4">
    <source>
        <dbReference type="ARBA" id="ARBA00022679"/>
    </source>
</evidence>
<dbReference type="SMART" id="SM00388">
    <property type="entry name" value="HisKA"/>
    <property type="match status" value="1"/>
</dbReference>
<dbReference type="RefSeq" id="WP_190442303.1">
    <property type="nucleotide sequence ID" value="NZ_JAMPKM010000027.1"/>
</dbReference>
<dbReference type="SUPFAM" id="SSF55781">
    <property type="entry name" value="GAF domain-like"/>
    <property type="match status" value="2"/>
</dbReference>
<organism evidence="12 13">
    <name type="scientific">Trichocoleus desertorum GB2-A4</name>
    <dbReference type="NCBI Taxonomy" id="2933944"/>
    <lineage>
        <taxon>Bacteria</taxon>
        <taxon>Bacillati</taxon>
        <taxon>Cyanobacteriota</taxon>
        <taxon>Cyanophyceae</taxon>
        <taxon>Leptolyngbyales</taxon>
        <taxon>Trichocoleusaceae</taxon>
        <taxon>Trichocoleus</taxon>
    </lineage>
</organism>
<evidence type="ECO:0000256" key="7">
    <source>
        <dbReference type="PROSITE-ProRule" id="PRU00169"/>
    </source>
</evidence>
<dbReference type="InterPro" id="IPR035965">
    <property type="entry name" value="PAS-like_dom_sf"/>
</dbReference>
<dbReference type="Pfam" id="PF02518">
    <property type="entry name" value="HATPase_c"/>
    <property type="match status" value="1"/>
</dbReference>
<name>A0ABV0JF11_9CYAN</name>
<gene>
    <name evidence="12" type="ORF">NC998_25070</name>
</gene>
<dbReference type="Gene3D" id="3.40.50.2300">
    <property type="match status" value="1"/>
</dbReference>
<evidence type="ECO:0000256" key="3">
    <source>
        <dbReference type="ARBA" id="ARBA00022553"/>
    </source>
</evidence>
<dbReference type="Pfam" id="PF13185">
    <property type="entry name" value="GAF_2"/>
    <property type="match status" value="1"/>
</dbReference>
<dbReference type="InterPro" id="IPR013655">
    <property type="entry name" value="PAS_fold_3"/>
</dbReference>
<evidence type="ECO:0000259" key="8">
    <source>
        <dbReference type="PROSITE" id="PS50109"/>
    </source>
</evidence>
<dbReference type="InterPro" id="IPR011006">
    <property type="entry name" value="CheY-like_superfamily"/>
</dbReference>
<dbReference type="InterPro" id="IPR036890">
    <property type="entry name" value="HATPase_C_sf"/>
</dbReference>
<feature type="domain" description="PAC" evidence="11">
    <location>
        <begin position="420"/>
        <end position="472"/>
    </location>
</feature>
<dbReference type="Proteomes" id="UP001464891">
    <property type="component" value="Unassembled WGS sequence"/>
</dbReference>
<dbReference type="InterPro" id="IPR029016">
    <property type="entry name" value="GAF-like_dom_sf"/>
</dbReference>
<dbReference type="CDD" id="cd17580">
    <property type="entry name" value="REC_2_DhkD-like"/>
    <property type="match status" value="1"/>
</dbReference>
<feature type="domain" description="Response regulatory" evidence="9">
    <location>
        <begin position="869"/>
        <end position="987"/>
    </location>
</feature>
<dbReference type="SUPFAM" id="SSF47384">
    <property type="entry name" value="Homodimeric domain of signal transducing histidine kinase"/>
    <property type="match status" value="1"/>
</dbReference>
<feature type="domain" description="PAC" evidence="11">
    <location>
        <begin position="549"/>
        <end position="602"/>
    </location>
</feature>
<dbReference type="InterPro" id="IPR003661">
    <property type="entry name" value="HisK_dim/P_dom"/>
</dbReference>
<feature type="domain" description="PAS" evidence="10">
    <location>
        <begin position="367"/>
        <end position="417"/>
    </location>
</feature>
<evidence type="ECO:0000313" key="13">
    <source>
        <dbReference type="Proteomes" id="UP001464891"/>
    </source>
</evidence>
<feature type="modified residue" description="4-aspartylphosphate" evidence="7">
    <location>
        <position position="918"/>
    </location>
</feature>
<dbReference type="EC" id="2.7.13.3" evidence="2"/>
<dbReference type="SMART" id="SM00065">
    <property type="entry name" value="GAF"/>
    <property type="match status" value="2"/>
</dbReference>
<dbReference type="SUPFAM" id="SSF52172">
    <property type="entry name" value="CheY-like"/>
    <property type="match status" value="1"/>
</dbReference>
<dbReference type="PANTHER" id="PTHR43547:SF2">
    <property type="entry name" value="HYBRID SIGNAL TRANSDUCTION HISTIDINE KINASE C"/>
    <property type="match status" value="1"/>
</dbReference>
<dbReference type="Pfam" id="PF00512">
    <property type="entry name" value="HisKA"/>
    <property type="match status" value="1"/>
</dbReference>
<evidence type="ECO:0000313" key="12">
    <source>
        <dbReference type="EMBL" id="MEP0820375.1"/>
    </source>
</evidence>
<dbReference type="Gene3D" id="2.10.70.100">
    <property type="match status" value="2"/>
</dbReference>
<dbReference type="InterPro" id="IPR005467">
    <property type="entry name" value="His_kinase_dom"/>
</dbReference>
<evidence type="ECO:0000259" key="11">
    <source>
        <dbReference type="PROSITE" id="PS50113"/>
    </source>
</evidence>
<keyword evidence="13" id="KW-1185">Reference proteome</keyword>
<dbReference type="Gene3D" id="3.30.450.40">
    <property type="match status" value="2"/>
</dbReference>
<evidence type="ECO:0000256" key="6">
    <source>
        <dbReference type="ARBA" id="ARBA00023012"/>
    </source>
</evidence>
<dbReference type="InterPro" id="IPR036097">
    <property type="entry name" value="HisK_dim/P_sf"/>
</dbReference>
<dbReference type="CDD" id="cd16922">
    <property type="entry name" value="HATPase_EvgS-ArcB-TorS-like"/>
    <property type="match status" value="1"/>
</dbReference>
<dbReference type="SMART" id="SM00086">
    <property type="entry name" value="PAC"/>
    <property type="match status" value="2"/>
</dbReference>
<proteinExistence type="predicted"/>
<dbReference type="Pfam" id="PF08447">
    <property type="entry name" value="PAS_3"/>
    <property type="match status" value="2"/>
</dbReference>
<keyword evidence="6" id="KW-0902">Two-component regulatory system</keyword>
<dbReference type="Pfam" id="PF01590">
    <property type="entry name" value="GAF"/>
    <property type="match status" value="1"/>
</dbReference>
<evidence type="ECO:0000259" key="10">
    <source>
        <dbReference type="PROSITE" id="PS50112"/>
    </source>
</evidence>
<keyword evidence="3 7" id="KW-0597">Phosphoprotein</keyword>
<evidence type="ECO:0000256" key="5">
    <source>
        <dbReference type="ARBA" id="ARBA00022777"/>
    </source>
</evidence>
<dbReference type="InterPro" id="IPR003018">
    <property type="entry name" value="GAF"/>
</dbReference>
<dbReference type="Pfam" id="PF00072">
    <property type="entry name" value="Response_reg"/>
    <property type="match status" value="1"/>
</dbReference>
<dbReference type="PANTHER" id="PTHR43547">
    <property type="entry name" value="TWO-COMPONENT HISTIDINE KINASE"/>
    <property type="match status" value="1"/>
</dbReference>
<accession>A0ABV0JF11</accession>
<dbReference type="CDD" id="cd00130">
    <property type="entry name" value="PAS"/>
    <property type="match status" value="2"/>
</dbReference>
<dbReference type="Gene3D" id="3.30.450.20">
    <property type="entry name" value="PAS domain"/>
    <property type="match status" value="2"/>
</dbReference>
<comment type="catalytic activity">
    <reaction evidence="1">
        <text>ATP + protein L-histidine = ADP + protein N-phospho-L-histidine.</text>
        <dbReference type="EC" id="2.7.13.3"/>
    </reaction>
</comment>
<dbReference type="SMART" id="SM00091">
    <property type="entry name" value="PAS"/>
    <property type="match status" value="2"/>
</dbReference>
<dbReference type="Gene3D" id="3.30.565.10">
    <property type="entry name" value="Histidine kinase-like ATPase, C-terminal domain"/>
    <property type="match status" value="1"/>
</dbReference>
<reference evidence="12 13" key="1">
    <citation type="submission" date="2022-04" db="EMBL/GenBank/DDBJ databases">
        <title>Positive selection, recombination, and allopatry shape intraspecific diversity of widespread and dominant cyanobacteria.</title>
        <authorList>
            <person name="Wei J."/>
            <person name="Shu W."/>
            <person name="Hu C."/>
        </authorList>
    </citation>
    <scope>NUCLEOTIDE SEQUENCE [LARGE SCALE GENOMIC DNA]</scope>
    <source>
        <strain evidence="12 13">GB2-A4</strain>
    </source>
</reference>
<keyword evidence="5" id="KW-0418">Kinase</keyword>
<dbReference type="PRINTS" id="PR00344">
    <property type="entry name" value="BCTRLSENSOR"/>
</dbReference>
<feature type="domain" description="PAS" evidence="10">
    <location>
        <begin position="473"/>
        <end position="544"/>
    </location>
</feature>
<dbReference type="InterPro" id="IPR001610">
    <property type="entry name" value="PAC"/>
</dbReference>
<dbReference type="EMBL" id="JAMPKM010000027">
    <property type="protein sequence ID" value="MEP0820375.1"/>
    <property type="molecule type" value="Genomic_DNA"/>
</dbReference>
<feature type="domain" description="Histidine kinase" evidence="8">
    <location>
        <begin position="627"/>
        <end position="845"/>
    </location>
</feature>
<keyword evidence="4" id="KW-0808">Transferase</keyword>
<evidence type="ECO:0000259" key="9">
    <source>
        <dbReference type="PROSITE" id="PS50110"/>
    </source>
</evidence>
<dbReference type="InterPro" id="IPR000014">
    <property type="entry name" value="PAS"/>
</dbReference>
<dbReference type="NCBIfam" id="TIGR00229">
    <property type="entry name" value="sensory_box"/>
    <property type="match status" value="2"/>
</dbReference>
<dbReference type="CDD" id="cd00082">
    <property type="entry name" value="HisKA"/>
    <property type="match status" value="1"/>
</dbReference>
<evidence type="ECO:0000256" key="2">
    <source>
        <dbReference type="ARBA" id="ARBA00012438"/>
    </source>
</evidence>
<dbReference type="InterPro" id="IPR000700">
    <property type="entry name" value="PAS-assoc_C"/>
</dbReference>
<dbReference type="SMART" id="SM00387">
    <property type="entry name" value="HATPase_c"/>
    <property type="match status" value="1"/>
</dbReference>